<sequence length="734" mass="82858">MRGLFGVSRVSGRVFRTLFGGLGYWRKAKGGSVMVEVIEGMSTDTSSVGEKSQLLKVENLPREINFVDRINCTTGKHEWVEVPHDYDYHTEISRSAYADMLHDHDRNMRYFAALRYEINRLKSLGQPAHVLDIGTGTGLLSMMAVVAGATSVIACDAFTPMLECAKKVIARNGFEKQIKLIPKRSTELVVGVDLPHRCNVLVTEVFDTELIGEGAICTFNHAHAELLTDPCVVIPRTSTVYAQVMDSPEVEKWNSLPEKLEVSEKLDVTFPSNIRECAGVPSVQDLQLDAIQRSEFKPLSPPIPIFEFDFTTSKPIPMKRNISCSFKSEGDGSANTVFLWWDLDMDSSGDNILSCQPEYVKSGPKSWFENCAPQNAAWRDHWMHSVYYIPRRLNVNKHEQVTCYSAHDEYSFWFDVAQSNSSIQFPSEHPICECRMHIELSRYQMYLMNDAHRYQTFVRAYTPVVKPGESVCLCISDCSLLPIVLNKLGAKVVYVLDDNQQACKALTTHNGVQSVKFVDLKQLDTEVNTHIDLVTGDPYFQSAVYPWNNLRFWYEYKSVRSNAFSPNVRLAPFGAIIRGIAVNFVHLWKIKASVGMAAEQFDLADFDELIMNSSAISDSPVDAQPLWEYEGTASSGITDLLSFDFSKDPEKVSSSGEMTISDPETNGVAIWIDWKVSENEMLSTGPKGFPVLRERITWERFCKQGVYFVTPKNNQLKYTVTFNHITGDVDFNFI</sequence>
<evidence type="ECO:0000256" key="1">
    <source>
        <dbReference type="ARBA" id="ARBA00022603"/>
    </source>
</evidence>
<comment type="caution">
    <text evidence="9">The sequence shown here is derived from an EMBL/GenBank/DDBJ whole genome shotgun (WGS) entry which is preliminary data.</text>
</comment>
<dbReference type="Proteomes" id="UP001642540">
    <property type="component" value="Unassembled WGS sequence"/>
</dbReference>
<evidence type="ECO:0000256" key="7">
    <source>
        <dbReference type="PROSITE-ProRule" id="PRU01015"/>
    </source>
</evidence>
<evidence type="ECO:0000256" key="3">
    <source>
        <dbReference type="ARBA" id="ARBA00022691"/>
    </source>
</evidence>
<dbReference type="PROSITE" id="PS51678">
    <property type="entry name" value="SAM_MT_PRMT"/>
    <property type="match status" value="1"/>
</dbReference>
<dbReference type="Gene3D" id="2.70.160.11">
    <property type="entry name" value="Hnrnp arginine n-methyltransferase1"/>
    <property type="match status" value="2"/>
</dbReference>
<evidence type="ECO:0000256" key="6">
    <source>
        <dbReference type="PIRNR" id="PIRNR036946"/>
    </source>
</evidence>
<evidence type="ECO:0000256" key="4">
    <source>
        <dbReference type="ARBA" id="ARBA00022737"/>
    </source>
</evidence>
<protein>
    <recommendedName>
        <fullName evidence="6">Protein arginine N-methyltransferase</fullName>
        <ecNumber evidence="6">2.1.1.-</ecNumber>
    </recommendedName>
</protein>
<keyword evidence="3 7" id="KW-0949">S-adenosyl-L-methionine</keyword>
<comment type="similarity">
    <text evidence="6">Belongs to the class I-like SAM-binding methyltransferase superfamily. Protein arginine N-methyltransferase family. PRMT7 subfamily.</text>
</comment>
<evidence type="ECO:0000313" key="9">
    <source>
        <dbReference type="EMBL" id="CAL8070134.1"/>
    </source>
</evidence>
<dbReference type="InterPro" id="IPR055135">
    <property type="entry name" value="PRMT_dom"/>
</dbReference>
<reference evidence="9 10" key="1">
    <citation type="submission" date="2024-08" db="EMBL/GenBank/DDBJ databases">
        <authorList>
            <person name="Cucini C."/>
            <person name="Frati F."/>
        </authorList>
    </citation>
    <scope>NUCLEOTIDE SEQUENCE [LARGE SCALE GENOMIC DNA]</scope>
</reference>
<dbReference type="EMBL" id="CAXLJM020000004">
    <property type="protein sequence ID" value="CAL8070134.1"/>
    <property type="molecule type" value="Genomic_DNA"/>
</dbReference>
<dbReference type="Pfam" id="PF22528">
    <property type="entry name" value="PRMT_C"/>
    <property type="match status" value="1"/>
</dbReference>
<dbReference type="InterPro" id="IPR014644">
    <property type="entry name" value="MeTrfase_PRMT7"/>
</dbReference>
<proteinExistence type="inferred from homology"/>
<keyword evidence="1 7" id="KW-0489">Methyltransferase</keyword>
<keyword evidence="4" id="KW-0677">Repeat</keyword>
<dbReference type="InterPro" id="IPR025799">
    <property type="entry name" value="Arg_MeTrfase"/>
</dbReference>
<evidence type="ECO:0000256" key="5">
    <source>
        <dbReference type="ARBA" id="ARBA00025081"/>
    </source>
</evidence>
<evidence type="ECO:0000313" key="10">
    <source>
        <dbReference type="Proteomes" id="UP001642540"/>
    </source>
</evidence>
<dbReference type="Pfam" id="PF06325">
    <property type="entry name" value="PrmA"/>
    <property type="match status" value="1"/>
</dbReference>
<keyword evidence="10" id="KW-1185">Reference proteome</keyword>
<dbReference type="SUPFAM" id="SSF53335">
    <property type="entry name" value="S-adenosyl-L-methionine-dependent methyltransferases"/>
    <property type="match status" value="1"/>
</dbReference>
<dbReference type="InterPro" id="IPR029063">
    <property type="entry name" value="SAM-dependent_MTases_sf"/>
</dbReference>
<dbReference type="Gene3D" id="3.40.50.150">
    <property type="entry name" value="Vaccinia Virus protein VP39"/>
    <property type="match status" value="2"/>
</dbReference>
<keyword evidence="2 7" id="KW-0808">Transferase</keyword>
<name>A0ABP1PKN3_9HEXA</name>
<organism evidence="9 10">
    <name type="scientific">Orchesella dallaii</name>
    <dbReference type="NCBI Taxonomy" id="48710"/>
    <lineage>
        <taxon>Eukaryota</taxon>
        <taxon>Metazoa</taxon>
        <taxon>Ecdysozoa</taxon>
        <taxon>Arthropoda</taxon>
        <taxon>Hexapoda</taxon>
        <taxon>Collembola</taxon>
        <taxon>Entomobryomorpha</taxon>
        <taxon>Entomobryoidea</taxon>
        <taxon>Orchesellidae</taxon>
        <taxon>Orchesellinae</taxon>
        <taxon>Orchesella</taxon>
    </lineage>
</organism>
<comment type="function">
    <text evidence="5">Essential arginine methyltransferase that can both catalyze the formation of omega-N monomethylarginine (MMA) and symmetrical dimethylarginine (sDMA). Specifically mediates the symmetrical dimethylation of arginine residues in the small nuclear ribonucleoproteins SmD1 and SmD3.</text>
</comment>
<evidence type="ECO:0000256" key="2">
    <source>
        <dbReference type="ARBA" id="ARBA00022679"/>
    </source>
</evidence>
<gene>
    <name evidence="9" type="ORF">ODALV1_LOCUS1090</name>
</gene>
<dbReference type="PIRSF" id="PIRSF036946">
    <property type="entry name" value="Arg_N-mtase"/>
    <property type="match status" value="1"/>
</dbReference>
<dbReference type="CDD" id="cd02440">
    <property type="entry name" value="AdoMet_MTases"/>
    <property type="match status" value="1"/>
</dbReference>
<accession>A0ABP1PKN3</accession>
<comment type="function">
    <text evidence="6">Arginine methyltransferase that can both catalyze the formation of omega-N monomethylarginine (MMA) and symmetrical dimethylarginine (sDMA).</text>
</comment>
<dbReference type="PANTHER" id="PTHR11006:SF4">
    <property type="entry name" value="PROTEIN ARGININE N-METHYLTRANSFERASE 7"/>
    <property type="match status" value="1"/>
</dbReference>
<evidence type="ECO:0000259" key="8">
    <source>
        <dbReference type="Pfam" id="PF22528"/>
    </source>
</evidence>
<feature type="domain" description="Protein arginine N-methyltransferase" evidence="8">
    <location>
        <begin position="239"/>
        <end position="403"/>
    </location>
</feature>
<dbReference type="EC" id="2.1.1.-" evidence="6"/>
<dbReference type="PANTHER" id="PTHR11006">
    <property type="entry name" value="PROTEIN ARGININE N-METHYLTRANSFERASE"/>
    <property type="match status" value="1"/>
</dbReference>